<feature type="region of interest" description="Disordered" evidence="1">
    <location>
        <begin position="1"/>
        <end position="53"/>
    </location>
</feature>
<reference evidence="2" key="1">
    <citation type="submission" date="2024-10" db="EMBL/GenBank/DDBJ databases">
        <authorList>
            <person name="Ryan C."/>
        </authorList>
    </citation>
    <scope>NUCLEOTIDE SEQUENCE [LARGE SCALE GENOMIC DNA]</scope>
</reference>
<name>A0ABC9G696_9POAL</name>
<proteinExistence type="predicted"/>
<dbReference type="PANTHER" id="PTHR33074:SF108">
    <property type="entry name" value="OS02G0492500 PROTEIN"/>
    <property type="match status" value="1"/>
</dbReference>
<accession>A0ABC9G696</accession>
<dbReference type="PANTHER" id="PTHR33074">
    <property type="entry name" value="EXPRESSED PROTEIN-RELATED"/>
    <property type="match status" value="1"/>
</dbReference>
<evidence type="ECO:0000313" key="3">
    <source>
        <dbReference type="Proteomes" id="UP001497457"/>
    </source>
</evidence>
<organism evidence="2 3">
    <name type="scientific">Urochloa decumbens</name>
    <dbReference type="NCBI Taxonomy" id="240449"/>
    <lineage>
        <taxon>Eukaryota</taxon>
        <taxon>Viridiplantae</taxon>
        <taxon>Streptophyta</taxon>
        <taxon>Embryophyta</taxon>
        <taxon>Tracheophyta</taxon>
        <taxon>Spermatophyta</taxon>
        <taxon>Magnoliopsida</taxon>
        <taxon>Liliopsida</taxon>
        <taxon>Poales</taxon>
        <taxon>Poaceae</taxon>
        <taxon>PACMAD clade</taxon>
        <taxon>Panicoideae</taxon>
        <taxon>Panicodae</taxon>
        <taxon>Paniceae</taxon>
        <taxon>Melinidinae</taxon>
        <taxon>Urochloa</taxon>
    </lineage>
</organism>
<keyword evidence="3" id="KW-1185">Reference proteome</keyword>
<evidence type="ECO:0000313" key="2">
    <source>
        <dbReference type="EMBL" id="CAL5087251.1"/>
    </source>
</evidence>
<gene>
    <name evidence="2" type="ORF">URODEC1_LOCUS112087</name>
</gene>
<feature type="compositionally biased region" description="Polar residues" evidence="1">
    <location>
        <begin position="12"/>
        <end position="25"/>
    </location>
</feature>
<protein>
    <submittedName>
        <fullName evidence="2">Uncharacterized protein</fullName>
    </submittedName>
</protein>
<evidence type="ECO:0000256" key="1">
    <source>
        <dbReference type="SAM" id="MobiDB-lite"/>
    </source>
</evidence>
<sequence>MEDGDGSLLPDPSSTGSKPQPQTTKGPYILTPPPIHAEDPEEPPPESILLDPFGYLSDRTNATTADGRRSRRSGKRSILVTFWAATPPRVSCFTVHCPGLDPSAFGDMPKVICAEDDLVLLRIAICPRDDRRDAKNIRYLSDVFAEHHCWVAETKKMKASNIGSGNHWEEDCAINIYEVPVDSPAYATMLPDLQQGQDTKLALKRIQAGYPALSLHDGDVVYIMHIPDHHEKKASVIAIDMRNKTIKGVADFGSGRPIGYEFTYLQSGISKHLGIWSTSR</sequence>
<dbReference type="Proteomes" id="UP001497457">
    <property type="component" value="Chromosome 8b"/>
</dbReference>
<dbReference type="AlphaFoldDB" id="A0ABC9G696"/>
<dbReference type="EMBL" id="OZ075118">
    <property type="protein sequence ID" value="CAL5087251.1"/>
    <property type="molecule type" value="Genomic_DNA"/>
</dbReference>